<dbReference type="GO" id="GO:0016567">
    <property type="term" value="P:protein ubiquitination"/>
    <property type="evidence" value="ECO:0007669"/>
    <property type="project" value="TreeGrafter"/>
</dbReference>
<evidence type="ECO:0000256" key="1">
    <source>
        <dbReference type="ARBA" id="ARBA00004123"/>
    </source>
</evidence>
<comment type="similarity">
    <text evidence="5">Belongs to the APC3/CDC27 family.</text>
</comment>
<proteinExistence type="inferred from homology"/>
<evidence type="ECO:0000256" key="6">
    <source>
        <dbReference type="PROSITE-ProRule" id="PRU00339"/>
    </source>
</evidence>
<feature type="repeat" description="TPR" evidence="6">
    <location>
        <begin position="463"/>
        <end position="496"/>
    </location>
</feature>
<dbReference type="Pfam" id="PF13181">
    <property type="entry name" value="TPR_8"/>
    <property type="match status" value="2"/>
</dbReference>
<feature type="compositionally biased region" description="Basic and acidic residues" evidence="7">
    <location>
        <begin position="295"/>
        <end position="312"/>
    </location>
</feature>
<feature type="region of interest" description="Disordered" evidence="7">
    <location>
        <begin position="170"/>
        <end position="211"/>
    </location>
</feature>
<dbReference type="GO" id="GO:0051301">
    <property type="term" value="P:cell division"/>
    <property type="evidence" value="ECO:0007669"/>
    <property type="project" value="TreeGrafter"/>
</dbReference>
<dbReference type="SMART" id="SM00028">
    <property type="entry name" value="TPR"/>
    <property type="match status" value="8"/>
</dbReference>
<dbReference type="EMBL" id="GBEZ01021671">
    <property type="protein sequence ID" value="JAC65096.1"/>
    <property type="molecule type" value="Transcribed_RNA"/>
</dbReference>
<feature type="repeat" description="TPR" evidence="6">
    <location>
        <begin position="103"/>
        <end position="136"/>
    </location>
</feature>
<dbReference type="PANTHER" id="PTHR12558">
    <property type="entry name" value="CELL DIVISION CYCLE 16,23,27"/>
    <property type="match status" value="1"/>
</dbReference>
<dbReference type="AlphaFoldDB" id="A0A061R3K8"/>
<evidence type="ECO:0000256" key="2">
    <source>
        <dbReference type="ARBA" id="ARBA00022737"/>
    </source>
</evidence>
<keyword evidence="2" id="KW-0677">Repeat</keyword>
<name>A0A061R3K8_9CHLO</name>
<feature type="compositionally biased region" description="Polar residues" evidence="7">
    <location>
        <begin position="257"/>
        <end position="270"/>
    </location>
</feature>
<organism evidence="8">
    <name type="scientific">Tetraselmis sp. GSL018</name>
    <dbReference type="NCBI Taxonomy" id="582737"/>
    <lineage>
        <taxon>Eukaryota</taxon>
        <taxon>Viridiplantae</taxon>
        <taxon>Chlorophyta</taxon>
        <taxon>core chlorophytes</taxon>
        <taxon>Chlorodendrophyceae</taxon>
        <taxon>Chlorodendrales</taxon>
        <taxon>Chlorodendraceae</taxon>
        <taxon>Tetraselmis</taxon>
    </lineage>
</organism>
<dbReference type="Pfam" id="PF14559">
    <property type="entry name" value="TPR_19"/>
    <property type="match status" value="1"/>
</dbReference>
<dbReference type="InterPro" id="IPR019734">
    <property type="entry name" value="TPR_rpt"/>
</dbReference>
<evidence type="ECO:0000256" key="4">
    <source>
        <dbReference type="ARBA" id="ARBA00023242"/>
    </source>
</evidence>
<dbReference type="FunFam" id="1.25.40.10:FF:000018">
    <property type="entry name" value="Cell division cycle protein 27 homolog B"/>
    <property type="match status" value="1"/>
</dbReference>
<dbReference type="Pfam" id="PF12895">
    <property type="entry name" value="ANAPC3"/>
    <property type="match status" value="1"/>
</dbReference>
<evidence type="ECO:0000313" key="8">
    <source>
        <dbReference type="EMBL" id="JAC65096.1"/>
    </source>
</evidence>
<dbReference type="GO" id="GO:0007091">
    <property type="term" value="P:metaphase/anaphase transition of mitotic cell cycle"/>
    <property type="evidence" value="ECO:0007669"/>
    <property type="project" value="TreeGrafter"/>
</dbReference>
<feature type="repeat" description="TPR" evidence="6">
    <location>
        <begin position="531"/>
        <end position="564"/>
    </location>
</feature>
<feature type="region of interest" description="Disordered" evidence="7">
    <location>
        <begin position="327"/>
        <end position="352"/>
    </location>
</feature>
<dbReference type="GO" id="GO:0031145">
    <property type="term" value="P:anaphase-promoting complex-dependent catabolic process"/>
    <property type="evidence" value="ECO:0007669"/>
    <property type="project" value="TreeGrafter"/>
</dbReference>
<dbReference type="PROSITE" id="PS50293">
    <property type="entry name" value="TPR_REGION"/>
    <property type="match status" value="2"/>
</dbReference>
<keyword evidence="3 6" id="KW-0802">TPR repeat</keyword>
<evidence type="ECO:0000256" key="3">
    <source>
        <dbReference type="ARBA" id="ARBA00022803"/>
    </source>
</evidence>
<dbReference type="Pfam" id="PF00515">
    <property type="entry name" value="TPR_1"/>
    <property type="match status" value="1"/>
</dbReference>
<dbReference type="GO" id="GO:0005680">
    <property type="term" value="C:anaphase-promoting complex"/>
    <property type="evidence" value="ECO:0007669"/>
    <property type="project" value="TreeGrafter"/>
</dbReference>
<evidence type="ECO:0000256" key="7">
    <source>
        <dbReference type="SAM" id="MobiDB-lite"/>
    </source>
</evidence>
<feature type="repeat" description="TPR" evidence="6">
    <location>
        <begin position="633"/>
        <end position="666"/>
    </location>
</feature>
<feature type="region of interest" description="Disordered" evidence="7">
    <location>
        <begin position="226"/>
        <end position="312"/>
    </location>
</feature>
<accession>A0A061R3K8</accession>
<dbReference type="EMBL" id="GBEZ01016339">
    <property type="protein sequence ID" value="JAC69899.1"/>
    <property type="molecule type" value="Transcribed_RNA"/>
</dbReference>
<protein>
    <submittedName>
        <fullName evidence="8">Anaphase-promoting complex subunit 3</fullName>
    </submittedName>
</protein>
<dbReference type="Gene3D" id="1.25.40.10">
    <property type="entry name" value="Tetratricopeptide repeat domain"/>
    <property type="match status" value="4"/>
</dbReference>
<feature type="repeat" description="TPR" evidence="6">
    <location>
        <begin position="565"/>
        <end position="598"/>
    </location>
</feature>
<dbReference type="SUPFAM" id="SSF48452">
    <property type="entry name" value="TPR-like"/>
    <property type="match status" value="2"/>
</dbReference>
<evidence type="ECO:0000313" key="9">
    <source>
        <dbReference type="EMBL" id="JAC69899.1"/>
    </source>
</evidence>
<reference evidence="8" key="1">
    <citation type="submission" date="2014-05" db="EMBL/GenBank/DDBJ databases">
        <title>The transcriptome of the halophilic microalga Tetraselmis sp. GSL018 isolated from the Great Salt Lake, Utah.</title>
        <authorList>
            <person name="Jinkerson R.E."/>
            <person name="D'Adamo S."/>
            <person name="Posewitz M.C."/>
        </authorList>
    </citation>
    <scope>NUCLEOTIDE SEQUENCE</scope>
    <source>
        <strain evidence="8">GSL018</strain>
    </source>
</reference>
<dbReference type="PROSITE" id="PS50005">
    <property type="entry name" value="TPR"/>
    <property type="match status" value="5"/>
</dbReference>
<comment type="subcellular location">
    <subcellularLocation>
        <location evidence="1">Nucleus</location>
    </subcellularLocation>
</comment>
<dbReference type="Pfam" id="PF13432">
    <property type="entry name" value="TPR_16"/>
    <property type="match status" value="1"/>
</dbReference>
<gene>
    <name evidence="8" type="primary">CDC27</name>
    <name evidence="8" type="ORF">TSPGSL018_16812</name>
    <name evidence="9" type="ORF">TSPGSL018_5296</name>
</gene>
<dbReference type="InterPro" id="IPR011990">
    <property type="entry name" value="TPR-like_helical_dom_sf"/>
</dbReference>
<dbReference type="PANTHER" id="PTHR12558:SF13">
    <property type="entry name" value="CELL DIVISION CYCLE PROTEIN 27 HOMOLOG"/>
    <property type="match status" value="1"/>
</dbReference>
<evidence type="ECO:0000256" key="5">
    <source>
        <dbReference type="ARBA" id="ARBA00038210"/>
    </source>
</evidence>
<dbReference type="GO" id="GO:0005737">
    <property type="term" value="C:cytoplasm"/>
    <property type="evidence" value="ECO:0007669"/>
    <property type="project" value="TreeGrafter"/>
</dbReference>
<keyword evidence="4" id="KW-0539">Nucleus</keyword>
<sequence length="690" mass="76661">MEAQLVSAIQYSLNLHLYQNALFLCERLVAGFPKEENFLLLATCYYHSKQIHRAYHLLKNSANPQSCYLLSLCCMELGKHDEAENALTWNAADSQHAKIPNGAAGLYLLGKIARRSNRHTLAIERFRQALKLDPLLWVAFEELCQMGAGETAMCVMNTAHREVRNELEAPAPLDKDEMAPESPASPGSTPPATAPRMPSEPDSGGTAGSGRSLLVQDALRPFSLLGRGSITPVTGSAAHTPESPNMPSGPPPLQRGNLGSASRTRNLGSSTGRGKGSLPGTITSTPGFDHRRKFARDTHQGKPAEDSRFKLRKVSDMLFRDSPQQMANLQGEGQGSPSVDGDAGLPLGEPSKDGLESSIQLIRILGEGVRHLATYSCSQAIAAFERLPKAQYDTAWVLCQVAKAQFAQVDYPASASTFRKAREKDPFRVEDMEIFSTVLWHLRRGVELAYLSHEMIAIDRLSPQAWCVMGNCFSLQKEHRRAIRLFQRALQLDPDFTYAHTLCGHEHLANEDFDKGLACYRNAVRIDRRHFNAWYGLGQIYLRQEKYELAENHFRRALHINPSSSVLLCYLGMSLHKLGRNAEALEQLQMAIETDPKNPLARYEKAQVLKATGDPSEALKELDLLKNTLPKEPSVFFQMGTLFKQLRDTSQALFCFNAALDLKPPTSDVDLIKNAIKMLHTSDEVQDEEI</sequence>